<feature type="signal peptide" evidence="1">
    <location>
        <begin position="1"/>
        <end position="25"/>
    </location>
</feature>
<name>D9TLV5_THETC</name>
<keyword evidence="3" id="KW-1185">Reference proteome</keyword>
<evidence type="ECO:0000313" key="2">
    <source>
        <dbReference type="EMBL" id="ADL69453.1"/>
    </source>
</evidence>
<dbReference type="EMBL" id="CP002171">
    <property type="protein sequence ID" value="ADL69453.1"/>
    <property type="molecule type" value="Genomic_DNA"/>
</dbReference>
<sequence>MTGKSKKIIATAVISTVLLSSIAFADTTIVPSQSSSNVSTSQSAKTSKKADPIQLLENLKAKIEEKYSQGKISQNQENNIITKINSAEQKIENFNNMTLDQKKQTLIDYFTTIVNNEVKNGKITQDKANTLIKNFTDKVNKWDGTGYPPVVMKYLKRYMGVLHENINPMNRFKKALDEAVNNNQITAQQEQDILNYLKGNKTNTSTSATTVNSEVSNNL</sequence>
<dbReference type="OrthoDB" id="1730249at2"/>
<evidence type="ECO:0000313" key="3">
    <source>
        <dbReference type="Proteomes" id="UP000001626"/>
    </source>
</evidence>
<feature type="chain" id="PRO_5003129189" evidence="1">
    <location>
        <begin position="26"/>
        <end position="219"/>
    </location>
</feature>
<evidence type="ECO:0000256" key="1">
    <source>
        <dbReference type="SAM" id="SignalP"/>
    </source>
</evidence>
<protein>
    <submittedName>
        <fullName evidence="2">Uncharacterized protein</fullName>
    </submittedName>
</protein>
<dbReference type="AlphaFoldDB" id="D9TLV5"/>
<dbReference type="HOGENOM" id="CLU_1260963_0_0_9"/>
<proteinExistence type="predicted"/>
<gene>
    <name evidence="2" type="ordered locus">Tthe_1969</name>
</gene>
<dbReference type="GeneID" id="93864787"/>
<dbReference type="eggNOG" id="ENOG503317K">
    <property type="taxonomic scope" value="Bacteria"/>
</dbReference>
<dbReference type="RefSeq" id="WP_013298419.1">
    <property type="nucleotide sequence ID" value="NC_014410.1"/>
</dbReference>
<organism evidence="2 3">
    <name type="scientific">Thermoanaerobacterium thermosaccharolyticum (strain ATCC 7956 / DSM 571 / NCIMB 9385 / NCA 3814 / NCTC 13789 / WDCM 00135 / 2032)</name>
    <name type="common">Clostridium thermosaccharolyticum</name>
    <dbReference type="NCBI Taxonomy" id="580327"/>
    <lineage>
        <taxon>Bacteria</taxon>
        <taxon>Bacillati</taxon>
        <taxon>Bacillota</taxon>
        <taxon>Clostridia</taxon>
        <taxon>Thermoanaerobacterales</taxon>
        <taxon>Thermoanaerobacteraceae</taxon>
        <taxon>Thermoanaerobacterium</taxon>
    </lineage>
</organism>
<keyword evidence="1" id="KW-0732">Signal</keyword>
<dbReference type="KEGG" id="ttm:Tthe_1969"/>
<accession>D9TLV5</accession>
<reference evidence="2 3" key="1">
    <citation type="submission" date="2010-08" db="EMBL/GenBank/DDBJ databases">
        <title>Complete sequence of Thermoanaerobacterium thermosaccharolyticum DSM 571.</title>
        <authorList>
            <consortium name="US DOE Joint Genome Institute"/>
            <person name="Lucas S."/>
            <person name="Copeland A."/>
            <person name="Lapidus A."/>
            <person name="Cheng J.-F."/>
            <person name="Bruce D."/>
            <person name="Goodwin L."/>
            <person name="Pitluck S."/>
            <person name="Teshima H."/>
            <person name="Detter J.C."/>
            <person name="Han C."/>
            <person name="Tapia R."/>
            <person name="Land M."/>
            <person name="Hauser L."/>
            <person name="Chang Y.-J."/>
            <person name="Jeffries C."/>
            <person name="Kyrpides N."/>
            <person name="Ivanova N."/>
            <person name="Mikhailova N."/>
            <person name="Hemme C.L."/>
            <person name="Woyke T."/>
        </authorList>
    </citation>
    <scope>NUCLEOTIDE SEQUENCE [LARGE SCALE GENOMIC DNA]</scope>
    <source>
        <strain evidence="3">ATCC 7956 / DSM 571 / NCIMB 9385 / NCA 3814 / NCTC 13789 / WDCM 00135 / 2032</strain>
    </source>
</reference>
<dbReference type="Proteomes" id="UP000001626">
    <property type="component" value="Chromosome"/>
</dbReference>